<protein>
    <recommendedName>
        <fullName evidence="3">Lipocalin-like domain-containing protein</fullName>
    </recommendedName>
</protein>
<dbReference type="EMBL" id="AP024749">
    <property type="protein sequence ID" value="BCY28521.1"/>
    <property type="molecule type" value="Genomic_DNA"/>
</dbReference>
<accession>A0ABM7S4T8</accession>
<evidence type="ECO:0008006" key="3">
    <source>
        <dbReference type="Google" id="ProtNLM"/>
    </source>
</evidence>
<keyword evidence="2" id="KW-1185">Reference proteome</keyword>
<evidence type="ECO:0000313" key="2">
    <source>
        <dbReference type="Proteomes" id="UP000825258"/>
    </source>
</evidence>
<evidence type="ECO:0000313" key="1">
    <source>
        <dbReference type="EMBL" id="BCY28521.1"/>
    </source>
</evidence>
<reference evidence="1 2" key="1">
    <citation type="submission" date="2021-06" db="EMBL/GenBank/DDBJ databases">
        <title>Whole genome sequences of Flavobacterium sp. KK2020170 and assembly.</title>
        <authorList>
            <person name="Kitahara K."/>
            <person name="Miyoshi S."/>
            <person name="Uesaka K."/>
        </authorList>
    </citation>
    <scope>NUCLEOTIDE SEQUENCE [LARGE SCALE GENOMIC DNA]</scope>
    <source>
        <strain evidence="1 2">KK2020170</strain>
    </source>
</reference>
<organism evidence="1 2">
    <name type="scientific">Flavobacterium okayamense</name>
    <dbReference type="NCBI Taxonomy" id="2830782"/>
    <lineage>
        <taxon>Bacteria</taxon>
        <taxon>Pseudomonadati</taxon>
        <taxon>Bacteroidota</taxon>
        <taxon>Flavobacteriia</taxon>
        <taxon>Flavobacteriales</taxon>
        <taxon>Flavobacteriaceae</taxon>
        <taxon>Flavobacterium</taxon>
    </lineage>
</organism>
<proteinExistence type="predicted"/>
<dbReference type="RefSeq" id="WP_221257646.1">
    <property type="nucleotide sequence ID" value="NZ_AP024749.1"/>
</dbReference>
<name>A0ABM7S4T8_9FLAO</name>
<sequence>MKTIYIYLILLFTSFKLSGQSLENSIWQINDVFGNNGEYLDEYQLTKVEKQDERISFVYGNSITFYQTSFSSNYSAPCGNDCFPSSSGNYKIISNNQIETTQFTFDQSGDCETIHKKMKIKTLYQIVQKSKSNIILKKINQR</sequence>
<dbReference type="Proteomes" id="UP000825258">
    <property type="component" value="Chromosome"/>
</dbReference>
<gene>
    <name evidence="1" type="ORF">KK2020170_13890</name>
</gene>